<evidence type="ECO:0000256" key="4">
    <source>
        <dbReference type="PIRSR" id="PIRSR602401-1"/>
    </source>
</evidence>
<evidence type="ECO:0000313" key="6">
    <source>
        <dbReference type="Proteomes" id="UP001140453"/>
    </source>
</evidence>
<protein>
    <recommendedName>
        <fullName evidence="7">Cytochrome P450</fullName>
    </recommendedName>
</protein>
<evidence type="ECO:0000256" key="1">
    <source>
        <dbReference type="ARBA" id="ARBA00022617"/>
    </source>
</evidence>
<dbReference type="PRINTS" id="PR00463">
    <property type="entry name" value="EP450I"/>
</dbReference>
<comment type="caution">
    <text evidence="5">The sequence shown here is derived from an EMBL/GenBank/DDBJ whole genome shotgun (WGS) entry which is preliminary data.</text>
</comment>
<dbReference type="GO" id="GO:0020037">
    <property type="term" value="F:heme binding"/>
    <property type="evidence" value="ECO:0007669"/>
    <property type="project" value="InterPro"/>
</dbReference>
<dbReference type="Pfam" id="PF00067">
    <property type="entry name" value="p450"/>
    <property type="match status" value="1"/>
</dbReference>
<comment type="cofactor">
    <cofactor evidence="4">
        <name>heme</name>
        <dbReference type="ChEBI" id="CHEBI:30413"/>
    </cofactor>
</comment>
<sequence>MLSSITLTPLCLRQRQQPALTEQPPCLLCRIHASENLGPFIAKFTNAYGGINAARRRLHLVTHENHLRYGSVFRQAPNRLIFNTVTSLQDIYLNPQVTKGQGYADSRLLPTPNLFDTLDQVDHGRKRRIIGKVLSEQSMRIFEPTLSIEVNIFLRELLRSSQQNETIDMSRRCQRLSADVICQLGFGYPLRTQTEDTNRPLLEAFVAITARMGLYMNWAATSVILDPLIEWLAKKASDDFTKSVEGMVKARIDLPKDARFDLYNVALSDKIGSEEGIRDSELWAEAVFFITAGGTTTGTLMSAVFFYLSRHPEVYAKLASEIRGTFSSGREISNGPKLISCRYLRAVIDECLRISPASIGTLWRQQDLTITLHERKPFIVDGHLIPPGTQVGISPYSLLHNAAYFPEPFEFRPERWLEDGPKAELSRRAFAPFAIGDRSCGGRQLAYLETRLAVARALWYFDFEKARGEAGEVGGGKSGGDKLRSRPDEFQLQDVIVAEHDGPNLIFKPRGESWRELVEEQKED</sequence>
<evidence type="ECO:0000256" key="3">
    <source>
        <dbReference type="ARBA" id="ARBA00023004"/>
    </source>
</evidence>
<dbReference type="OrthoDB" id="1470350at2759"/>
<keyword evidence="6" id="KW-1185">Reference proteome</keyword>
<feature type="binding site" description="axial binding residue" evidence="4">
    <location>
        <position position="440"/>
    </location>
    <ligand>
        <name>heme</name>
        <dbReference type="ChEBI" id="CHEBI:30413"/>
    </ligand>
    <ligandPart>
        <name>Fe</name>
        <dbReference type="ChEBI" id="CHEBI:18248"/>
    </ligandPart>
</feature>
<evidence type="ECO:0008006" key="7">
    <source>
        <dbReference type="Google" id="ProtNLM"/>
    </source>
</evidence>
<gene>
    <name evidence="5" type="ORF">N0V93_007135</name>
</gene>
<organism evidence="5 6">
    <name type="scientific">Gnomoniopsis smithogilvyi</name>
    <dbReference type="NCBI Taxonomy" id="1191159"/>
    <lineage>
        <taxon>Eukaryota</taxon>
        <taxon>Fungi</taxon>
        <taxon>Dikarya</taxon>
        <taxon>Ascomycota</taxon>
        <taxon>Pezizomycotina</taxon>
        <taxon>Sordariomycetes</taxon>
        <taxon>Sordariomycetidae</taxon>
        <taxon>Diaporthales</taxon>
        <taxon>Gnomoniaceae</taxon>
        <taxon>Gnomoniopsis</taxon>
    </lineage>
</organism>
<proteinExistence type="predicted"/>
<dbReference type="InterPro" id="IPR001128">
    <property type="entry name" value="Cyt_P450"/>
</dbReference>
<dbReference type="InterPro" id="IPR002401">
    <property type="entry name" value="Cyt_P450_E_grp-I"/>
</dbReference>
<reference evidence="5" key="1">
    <citation type="submission" date="2022-10" db="EMBL/GenBank/DDBJ databases">
        <title>Tapping the CABI collections for fungal endophytes: first genome assemblies for Collariella, Neodidymelliopsis, Ascochyta clinopodiicola, Didymella pomorum, Didymosphaeria variabile, Neocosmospora piperis and Neocucurbitaria cava.</title>
        <authorList>
            <person name="Hill R."/>
        </authorList>
    </citation>
    <scope>NUCLEOTIDE SEQUENCE</scope>
    <source>
        <strain evidence="5">IMI 355082</strain>
    </source>
</reference>
<dbReference type="GO" id="GO:0005506">
    <property type="term" value="F:iron ion binding"/>
    <property type="evidence" value="ECO:0007669"/>
    <property type="project" value="InterPro"/>
</dbReference>
<keyword evidence="2 4" id="KW-0479">Metal-binding</keyword>
<evidence type="ECO:0000313" key="5">
    <source>
        <dbReference type="EMBL" id="KAJ4389663.1"/>
    </source>
</evidence>
<dbReference type="PRINTS" id="PR00385">
    <property type="entry name" value="P450"/>
</dbReference>
<dbReference type="AlphaFoldDB" id="A0A9W8YPI6"/>
<dbReference type="PANTHER" id="PTHR24305:SF226">
    <property type="entry name" value="CYTOCHROME P450 MONOOXYGENASE"/>
    <property type="match status" value="1"/>
</dbReference>
<keyword evidence="3 4" id="KW-0408">Iron</keyword>
<name>A0A9W8YPI6_9PEZI</name>
<accession>A0A9W8YPI6</accession>
<dbReference type="Proteomes" id="UP001140453">
    <property type="component" value="Unassembled WGS sequence"/>
</dbReference>
<evidence type="ECO:0000256" key="2">
    <source>
        <dbReference type="ARBA" id="ARBA00022723"/>
    </source>
</evidence>
<dbReference type="GO" id="GO:0004497">
    <property type="term" value="F:monooxygenase activity"/>
    <property type="evidence" value="ECO:0007669"/>
    <property type="project" value="InterPro"/>
</dbReference>
<dbReference type="GO" id="GO:0016705">
    <property type="term" value="F:oxidoreductase activity, acting on paired donors, with incorporation or reduction of molecular oxygen"/>
    <property type="evidence" value="ECO:0007669"/>
    <property type="project" value="InterPro"/>
</dbReference>
<dbReference type="EMBL" id="JAPEVB010000004">
    <property type="protein sequence ID" value="KAJ4389663.1"/>
    <property type="molecule type" value="Genomic_DNA"/>
</dbReference>
<dbReference type="InterPro" id="IPR050121">
    <property type="entry name" value="Cytochrome_P450_monoxygenase"/>
</dbReference>
<dbReference type="SUPFAM" id="SSF48264">
    <property type="entry name" value="Cytochrome P450"/>
    <property type="match status" value="1"/>
</dbReference>
<dbReference type="Gene3D" id="1.10.630.10">
    <property type="entry name" value="Cytochrome P450"/>
    <property type="match status" value="1"/>
</dbReference>
<dbReference type="InterPro" id="IPR036396">
    <property type="entry name" value="Cyt_P450_sf"/>
</dbReference>
<keyword evidence="1 4" id="KW-0349">Heme</keyword>
<dbReference type="PANTHER" id="PTHR24305">
    <property type="entry name" value="CYTOCHROME P450"/>
    <property type="match status" value="1"/>
</dbReference>